<dbReference type="Pfam" id="PF01636">
    <property type="entry name" value="APH"/>
    <property type="match status" value="1"/>
</dbReference>
<dbReference type="EMBL" id="SJJZ01000001">
    <property type="protein sequence ID" value="TCC11189.1"/>
    <property type="molecule type" value="Genomic_DNA"/>
</dbReference>
<accession>A0A4R0HTJ2</accession>
<dbReference type="OrthoDB" id="4080071at2"/>
<dbReference type="AlphaFoldDB" id="A0A4R0HTJ2"/>
<evidence type="ECO:0000313" key="2">
    <source>
        <dbReference type="EMBL" id="TCC11189.1"/>
    </source>
</evidence>
<keyword evidence="3" id="KW-1185">Reference proteome</keyword>
<name>A0A4R0HTJ2_9ACTN</name>
<evidence type="ECO:0000259" key="1">
    <source>
        <dbReference type="Pfam" id="PF01636"/>
    </source>
</evidence>
<sequence>MDLQVWVEWAKSVFPSEYPAARYVESMEDKGVVKSAYNVLLSYGPDKDVDRVAYRMSAGLNGLGAYFREQGADQRAIVLFRAAYSVLSGSYPSGDMPAHMFKASKFSFANLRALGVDETDIVVLDEPPIVEDAPWSRLDEILSQYLRTDTTGGVAVDESVATDRRPAAEAMDAGTFLRGLFPSWSTTEPVARVLASLKAYVNIELGRSGIIERDLGQLFEEDCRVLASIFEESGVAARRVDLVNATRESRAMAFKVGGGDRARLFWLASALLNHELWQCEDGLATNQPQVQIDLLGYISCVLISHRYDDGDRDLLLDSAEAVVRIASNVTPVVLGRFVYMRNWVLAAVGTYLMLAGPNPSSPSDSYYDGRIQSDDAPAFRGLKRADREDWSEMLLSGWQAGPEAEGGCYALASVCGWDAARAGWMLRFIYQASSENAGDLSLDYWEKGLTDLLSRVDRVRVASNPWQGTADTALRGSLITSDSFGRLMVPSPVLRAAAAQGLAPGDVITVHGNLFRGRRVPTYLLSNRYGPFAILKIDDRDKITREVRNFDAYARRLHQSYRPSECVAHPMDMYLGEDGSPLRAIQTSYVFNEEDNPLTLREWISSTDESALVSDTVGRLSLVSLKPWLAHVRRDRIDLRAEYPVLRPAPVFDKQSPRNWAETEIARVVASGSDLGMELMKEKWIAPPIRCAGDLDRPANVLGVDRWIDPAWLASEVAELGTGELSWLLDSLSSGLRDFDTLLSLCHGDLHLDNILCTDVDAQKRPRTVLIDFESAHYGHVCKDLAMIEASALCQVFEWTDEEYESMLVWFSSSPLMSIGSDGLLAGEASELTGNLARTAGISARMRDIATGCSQEHWPIRPEEYLVALLGALLPMSRYSTMTTGQRQAALALSTIVATSLLARWESNHH</sequence>
<protein>
    <recommendedName>
        <fullName evidence="1">Aminoglycoside phosphotransferase domain-containing protein</fullName>
    </recommendedName>
</protein>
<reference evidence="2 3" key="1">
    <citation type="submission" date="2019-02" db="EMBL/GenBank/DDBJ databases">
        <title>Kribbella capetownensis sp. nov. and Kribbella speibonae sp. nov., isolated from soil.</title>
        <authorList>
            <person name="Curtis S.M."/>
            <person name="Norton I."/>
            <person name="Everest G.J."/>
            <person name="Meyers P.R."/>
        </authorList>
    </citation>
    <scope>NUCLEOTIDE SEQUENCE [LARGE SCALE GENOMIC DNA]</scope>
    <source>
        <strain evidence="2 3">KCTC 29219</strain>
    </source>
</reference>
<dbReference type="SUPFAM" id="SSF56112">
    <property type="entry name" value="Protein kinase-like (PK-like)"/>
    <property type="match status" value="1"/>
</dbReference>
<organism evidence="2 3">
    <name type="scientific">Kribbella soli</name>
    <dbReference type="NCBI Taxonomy" id="1124743"/>
    <lineage>
        <taxon>Bacteria</taxon>
        <taxon>Bacillati</taxon>
        <taxon>Actinomycetota</taxon>
        <taxon>Actinomycetes</taxon>
        <taxon>Propionibacteriales</taxon>
        <taxon>Kribbellaceae</taxon>
        <taxon>Kribbella</taxon>
    </lineage>
</organism>
<proteinExistence type="predicted"/>
<dbReference type="RefSeq" id="WP_131335591.1">
    <property type="nucleotide sequence ID" value="NZ_SJJZ01000001.1"/>
</dbReference>
<dbReference type="InterPro" id="IPR011009">
    <property type="entry name" value="Kinase-like_dom_sf"/>
</dbReference>
<dbReference type="Proteomes" id="UP000292346">
    <property type="component" value="Unassembled WGS sequence"/>
</dbReference>
<dbReference type="InterPro" id="IPR002575">
    <property type="entry name" value="Aminoglycoside_PTrfase"/>
</dbReference>
<gene>
    <name evidence="2" type="ORF">E0H45_07850</name>
</gene>
<feature type="domain" description="Aminoglycoside phosphotransferase" evidence="1">
    <location>
        <begin position="706"/>
        <end position="788"/>
    </location>
</feature>
<dbReference type="Gene3D" id="3.90.1200.10">
    <property type="match status" value="1"/>
</dbReference>
<comment type="caution">
    <text evidence="2">The sequence shown here is derived from an EMBL/GenBank/DDBJ whole genome shotgun (WGS) entry which is preliminary data.</text>
</comment>
<evidence type="ECO:0000313" key="3">
    <source>
        <dbReference type="Proteomes" id="UP000292346"/>
    </source>
</evidence>